<dbReference type="OrthoDB" id="5420280at2759"/>
<accession>A0A5N5X1S4</accession>
<dbReference type="AlphaFoldDB" id="A0A5N5X1S4"/>
<gene>
    <name evidence="2" type="ORF">BDV29DRAFT_174405</name>
</gene>
<evidence type="ECO:0000313" key="2">
    <source>
        <dbReference type="EMBL" id="KAB8073977.1"/>
    </source>
</evidence>
<proteinExistence type="predicted"/>
<reference evidence="2 3" key="1">
    <citation type="submission" date="2019-04" db="EMBL/GenBank/DDBJ databases">
        <title>Friends and foes A comparative genomics study of 23 Aspergillus species from section Flavi.</title>
        <authorList>
            <consortium name="DOE Joint Genome Institute"/>
            <person name="Kjaerbolling I."/>
            <person name="Vesth T."/>
            <person name="Frisvad J.C."/>
            <person name="Nybo J.L."/>
            <person name="Theobald S."/>
            <person name="Kildgaard S."/>
            <person name="Isbrandt T."/>
            <person name="Kuo A."/>
            <person name="Sato A."/>
            <person name="Lyhne E.K."/>
            <person name="Kogle M.E."/>
            <person name="Wiebenga A."/>
            <person name="Kun R.S."/>
            <person name="Lubbers R.J."/>
            <person name="Makela M.R."/>
            <person name="Barry K."/>
            <person name="Chovatia M."/>
            <person name="Clum A."/>
            <person name="Daum C."/>
            <person name="Haridas S."/>
            <person name="He G."/>
            <person name="LaButti K."/>
            <person name="Lipzen A."/>
            <person name="Mondo S."/>
            <person name="Riley R."/>
            <person name="Salamov A."/>
            <person name="Simmons B.A."/>
            <person name="Magnuson J.K."/>
            <person name="Henrissat B."/>
            <person name="Mortensen U.H."/>
            <person name="Larsen T.O."/>
            <person name="Devries R.P."/>
            <person name="Grigoriev I.V."/>
            <person name="Machida M."/>
            <person name="Baker S.E."/>
            <person name="Andersen M.R."/>
        </authorList>
    </citation>
    <scope>NUCLEOTIDE SEQUENCE [LARGE SCALE GENOMIC DNA]</scope>
    <source>
        <strain evidence="2 3">CBS 151.66</strain>
    </source>
</reference>
<dbReference type="EMBL" id="ML732217">
    <property type="protein sequence ID" value="KAB8073977.1"/>
    <property type="molecule type" value="Genomic_DNA"/>
</dbReference>
<evidence type="ECO:0000313" key="3">
    <source>
        <dbReference type="Proteomes" id="UP000326565"/>
    </source>
</evidence>
<protein>
    <submittedName>
        <fullName evidence="2">Uncharacterized protein</fullName>
    </submittedName>
</protein>
<feature type="coiled-coil region" evidence="1">
    <location>
        <begin position="35"/>
        <end position="76"/>
    </location>
</feature>
<keyword evidence="1" id="KW-0175">Coiled coil</keyword>
<name>A0A5N5X1S4_9EURO</name>
<sequence>MPRLPLHSPSPQVRTYSSSTTHLSRVLALAYPKIKMTAANELTELRGQLARLKRNFDETLLERQKLRDENRELSAKIDIFTRGSYFSGLLRNRFLSTFKRDKLRLPLSALEEEHISDGNAWVHEGNILFDCDLYTGRARHDYVVFERLYGMPPHAVPALISKFNSI</sequence>
<keyword evidence="3" id="KW-1185">Reference proteome</keyword>
<evidence type="ECO:0000256" key="1">
    <source>
        <dbReference type="SAM" id="Coils"/>
    </source>
</evidence>
<organism evidence="2 3">
    <name type="scientific">Aspergillus leporis</name>
    <dbReference type="NCBI Taxonomy" id="41062"/>
    <lineage>
        <taxon>Eukaryota</taxon>
        <taxon>Fungi</taxon>
        <taxon>Dikarya</taxon>
        <taxon>Ascomycota</taxon>
        <taxon>Pezizomycotina</taxon>
        <taxon>Eurotiomycetes</taxon>
        <taxon>Eurotiomycetidae</taxon>
        <taxon>Eurotiales</taxon>
        <taxon>Aspergillaceae</taxon>
        <taxon>Aspergillus</taxon>
        <taxon>Aspergillus subgen. Circumdati</taxon>
    </lineage>
</organism>
<dbReference type="Proteomes" id="UP000326565">
    <property type="component" value="Unassembled WGS sequence"/>
</dbReference>